<feature type="transmembrane region" description="Helical" evidence="8">
    <location>
        <begin position="154"/>
        <end position="182"/>
    </location>
</feature>
<protein>
    <recommendedName>
        <fullName evidence="9">Glycosyltransferase RgtA/B/C/D-like domain-containing protein</fullName>
    </recommendedName>
</protein>
<evidence type="ECO:0000256" key="8">
    <source>
        <dbReference type="SAM" id="Phobius"/>
    </source>
</evidence>
<evidence type="ECO:0000256" key="6">
    <source>
        <dbReference type="ARBA" id="ARBA00022989"/>
    </source>
</evidence>
<accession>A0A1F7GMM5</accession>
<evidence type="ECO:0000256" key="4">
    <source>
        <dbReference type="ARBA" id="ARBA00022679"/>
    </source>
</evidence>
<feature type="transmembrane region" description="Helical" evidence="8">
    <location>
        <begin position="309"/>
        <end position="327"/>
    </location>
</feature>
<dbReference type="Proteomes" id="UP000176850">
    <property type="component" value="Unassembled WGS sequence"/>
</dbReference>
<dbReference type="EMBL" id="MFZH01000001">
    <property type="protein sequence ID" value="OGK20197.1"/>
    <property type="molecule type" value="Genomic_DNA"/>
</dbReference>
<keyword evidence="6 8" id="KW-1133">Transmembrane helix</keyword>
<sequence>MGFYGILSFFSILFLFRLDYSTLGSWDEAWYGVIAREMVRSGDYLRMHFNSLPYFDHPPAGFWLMAISYKLFGISEFSTRLPSVLCGIGTIALVYLTGVKLFGKKSIGFVAALVMGTCVWYVLRVRSGNLDSTFVFFYILTIYFALKARENIKWFIPTMASFALLFLTKTLVGGSALLLVFLANSNHIPILMQKSGRKYLKYVIYGFVLAIVIIFPWYLVHFLTYQNFYQHHFVDIGTRNKTLLSYFNLHATQPLFYLHMGIRKWYYLWIGAVGIIFVKRDFLKKEVAFLLIWNLLVLYPFLTTDQTQIWHLIPVYLPISLIIAYGFQSLISSTPRFLDFIPINRTSLAMTIMSLFLICFVLVAALQIKSFYKEVIPVNKYVADDVAISIDARKVDKQIFLDDDFLPMAVYYADKKIFTIRELELYGIFGINHTLVDFFKSNQKDFAVITRVWAINNLVSEKIPFKIVAKNNSFVIVTR</sequence>
<evidence type="ECO:0000256" key="1">
    <source>
        <dbReference type="ARBA" id="ARBA00004651"/>
    </source>
</evidence>
<evidence type="ECO:0000256" key="3">
    <source>
        <dbReference type="ARBA" id="ARBA00022676"/>
    </source>
</evidence>
<feature type="transmembrane region" description="Helical" evidence="8">
    <location>
        <begin position="287"/>
        <end position="303"/>
    </location>
</feature>
<keyword evidence="4" id="KW-0808">Transferase</keyword>
<gene>
    <name evidence="10" type="ORF">A2799_02720</name>
</gene>
<dbReference type="GO" id="GO:0005886">
    <property type="term" value="C:plasma membrane"/>
    <property type="evidence" value="ECO:0007669"/>
    <property type="project" value="UniProtKB-SubCell"/>
</dbReference>
<organism evidence="10 11">
    <name type="scientific">Candidatus Roizmanbacteria bacterium RIFCSPHIGHO2_01_FULL_39_24</name>
    <dbReference type="NCBI Taxonomy" id="1802032"/>
    <lineage>
        <taxon>Bacteria</taxon>
        <taxon>Candidatus Roizmaniibacteriota</taxon>
    </lineage>
</organism>
<evidence type="ECO:0000256" key="7">
    <source>
        <dbReference type="ARBA" id="ARBA00023136"/>
    </source>
</evidence>
<feature type="transmembrane region" description="Helical" evidence="8">
    <location>
        <begin position="202"/>
        <end position="220"/>
    </location>
</feature>
<keyword evidence="2" id="KW-1003">Cell membrane</keyword>
<proteinExistence type="predicted"/>
<comment type="subcellular location">
    <subcellularLocation>
        <location evidence="1">Cell membrane</location>
        <topology evidence="1">Multi-pass membrane protein</topology>
    </subcellularLocation>
</comment>
<feature type="domain" description="Glycosyltransferase RgtA/B/C/D-like" evidence="9">
    <location>
        <begin position="56"/>
        <end position="215"/>
    </location>
</feature>
<keyword evidence="3" id="KW-0328">Glycosyltransferase</keyword>
<dbReference type="GO" id="GO:0016763">
    <property type="term" value="F:pentosyltransferase activity"/>
    <property type="evidence" value="ECO:0007669"/>
    <property type="project" value="TreeGrafter"/>
</dbReference>
<evidence type="ECO:0000256" key="5">
    <source>
        <dbReference type="ARBA" id="ARBA00022692"/>
    </source>
</evidence>
<dbReference type="GO" id="GO:0010041">
    <property type="term" value="P:response to iron(III) ion"/>
    <property type="evidence" value="ECO:0007669"/>
    <property type="project" value="TreeGrafter"/>
</dbReference>
<feature type="transmembrane region" description="Helical" evidence="8">
    <location>
        <begin position="107"/>
        <end position="123"/>
    </location>
</feature>
<feature type="transmembrane region" description="Helical" evidence="8">
    <location>
        <begin position="348"/>
        <end position="368"/>
    </location>
</feature>
<evidence type="ECO:0000256" key="2">
    <source>
        <dbReference type="ARBA" id="ARBA00022475"/>
    </source>
</evidence>
<keyword evidence="5 8" id="KW-0812">Transmembrane</keyword>
<feature type="transmembrane region" description="Helical" evidence="8">
    <location>
        <begin position="130"/>
        <end position="148"/>
    </location>
</feature>
<dbReference type="PANTHER" id="PTHR33908">
    <property type="entry name" value="MANNOSYLTRANSFERASE YKCB-RELATED"/>
    <property type="match status" value="1"/>
</dbReference>
<reference evidence="10 11" key="1">
    <citation type="journal article" date="2016" name="Nat. Commun.">
        <title>Thousands of microbial genomes shed light on interconnected biogeochemical processes in an aquifer system.</title>
        <authorList>
            <person name="Anantharaman K."/>
            <person name="Brown C.T."/>
            <person name="Hug L.A."/>
            <person name="Sharon I."/>
            <person name="Castelle C.J."/>
            <person name="Probst A.J."/>
            <person name="Thomas B.C."/>
            <person name="Singh A."/>
            <person name="Wilkins M.J."/>
            <person name="Karaoz U."/>
            <person name="Brodie E.L."/>
            <person name="Williams K.H."/>
            <person name="Hubbard S.S."/>
            <person name="Banfield J.F."/>
        </authorList>
    </citation>
    <scope>NUCLEOTIDE SEQUENCE [LARGE SCALE GENOMIC DNA]</scope>
</reference>
<feature type="transmembrane region" description="Helical" evidence="8">
    <location>
        <begin position="256"/>
        <end position="278"/>
    </location>
</feature>
<dbReference type="InterPro" id="IPR050297">
    <property type="entry name" value="LipidA_mod_glycosyltrf_83"/>
</dbReference>
<comment type="caution">
    <text evidence="10">The sequence shown here is derived from an EMBL/GenBank/DDBJ whole genome shotgun (WGS) entry which is preliminary data.</text>
</comment>
<dbReference type="PANTHER" id="PTHR33908:SF3">
    <property type="entry name" value="UNDECAPRENYL PHOSPHATE-ALPHA-4-AMINO-4-DEOXY-L-ARABINOSE ARABINOSYL TRANSFERASE"/>
    <property type="match status" value="1"/>
</dbReference>
<dbReference type="Pfam" id="PF13231">
    <property type="entry name" value="PMT_2"/>
    <property type="match status" value="1"/>
</dbReference>
<dbReference type="AlphaFoldDB" id="A0A1F7GMM5"/>
<evidence type="ECO:0000313" key="10">
    <source>
        <dbReference type="EMBL" id="OGK20197.1"/>
    </source>
</evidence>
<evidence type="ECO:0000313" key="11">
    <source>
        <dbReference type="Proteomes" id="UP000176850"/>
    </source>
</evidence>
<dbReference type="GO" id="GO:0009103">
    <property type="term" value="P:lipopolysaccharide biosynthetic process"/>
    <property type="evidence" value="ECO:0007669"/>
    <property type="project" value="UniProtKB-ARBA"/>
</dbReference>
<evidence type="ECO:0000259" key="9">
    <source>
        <dbReference type="Pfam" id="PF13231"/>
    </source>
</evidence>
<name>A0A1F7GMM5_9BACT</name>
<keyword evidence="7 8" id="KW-0472">Membrane</keyword>
<feature type="transmembrane region" description="Helical" evidence="8">
    <location>
        <begin position="84"/>
        <end position="101"/>
    </location>
</feature>
<dbReference type="InterPro" id="IPR038731">
    <property type="entry name" value="RgtA/B/C-like"/>
</dbReference>